<reference evidence="1" key="1">
    <citation type="submission" date="2014-11" db="EMBL/GenBank/DDBJ databases">
        <authorList>
            <person name="Amaro Gonzalez C."/>
        </authorList>
    </citation>
    <scope>NUCLEOTIDE SEQUENCE</scope>
</reference>
<organism evidence="1">
    <name type="scientific">Anguilla anguilla</name>
    <name type="common">European freshwater eel</name>
    <name type="synonym">Muraena anguilla</name>
    <dbReference type="NCBI Taxonomy" id="7936"/>
    <lineage>
        <taxon>Eukaryota</taxon>
        <taxon>Metazoa</taxon>
        <taxon>Chordata</taxon>
        <taxon>Craniata</taxon>
        <taxon>Vertebrata</taxon>
        <taxon>Euteleostomi</taxon>
        <taxon>Actinopterygii</taxon>
        <taxon>Neopterygii</taxon>
        <taxon>Teleostei</taxon>
        <taxon>Anguilliformes</taxon>
        <taxon>Anguillidae</taxon>
        <taxon>Anguilla</taxon>
    </lineage>
</organism>
<name>A0A0E9X9X8_ANGAN</name>
<dbReference type="EMBL" id="GBXM01009015">
    <property type="protein sequence ID" value="JAH99562.1"/>
    <property type="molecule type" value="Transcribed_RNA"/>
</dbReference>
<accession>A0A0E9X9X8</accession>
<proteinExistence type="predicted"/>
<reference evidence="1" key="2">
    <citation type="journal article" date="2015" name="Fish Shellfish Immunol.">
        <title>Early steps in the European eel (Anguilla anguilla)-Vibrio vulnificus interaction in the gills: Role of the RtxA13 toxin.</title>
        <authorList>
            <person name="Callol A."/>
            <person name="Pajuelo D."/>
            <person name="Ebbesson L."/>
            <person name="Teles M."/>
            <person name="MacKenzie S."/>
            <person name="Amaro C."/>
        </authorList>
    </citation>
    <scope>NUCLEOTIDE SEQUENCE</scope>
</reference>
<dbReference type="AlphaFoldDB" id="A0A0E9X9X8"/>
<protein>
    <submittedName>
        <fullName evidence="1">Uncharacterized protein</fullName>
    </submittedName>
</protein>
<sequence>MPKFHIWFLYLVFFSFLFFF</sequence>
<evidence type="ECO:0000313" key="1">
    <source>
        <dbReference type="EMBL" id="JAH99562.1"/>
    </source>
</evidence>